<dbReference type="Proteomes" id="UP001230951">
    <property type="component" value="Unassembled WGS sequence"/>
</dbReference>
<keyword evidence="2" id="KW-0472">Membrane</keyword>
<protein>
    <recommendedName>
        <fullName evidence="7">Sensor histidine kinase</fullName>
    </recommendedName>
</protein>
<feature type="transmembrane region" description="Helical" evidence="2">
    <location>
        <begin position="12"/>
        <end position="41"/>
    </location>
</feature>
<feature type="compositionally biased region" description="Basic residues" evidence="1">
    <location>
        <begin position="101"/>
        <end position="111"/>
    </location>
</feature>
<gene>
    <name evidence="3" type="ORF">J2S90_000180</name>
    <name evidence="4" type="ORF">J2S93_001523</name>
</gene>
<evidence type="ECO:0000256" key="2">
    <source>
        <dbReference type="SAM" id="Phobius"/>
    </source>
</evidence>
<dbReference type="Proteomes" id="UP001242995">
    <property type="component" value="Unassembled WGS sequence"/>
</dbReference>
<evidence type="ECO:0000313" key="4">
    <source>
        <dbReference type="EMBL" id="MDQ0180107.1"/>
    </source>
</evidence>
<keyword evidence="2" id="KW-1133">Transmembrane helix</keyword>
<sequence>MIDVHLLVYAGTLALFIICALAVGVLAVIVFTVLAAIAGIISERRKRQTRYEYMDVRGPVDLITAEASWLQEGEARSLDAGKEPAITGHTLAGEPGSAPRRPGRPQLIHHC</sequence>
<comment type="caution">
    <text evidence="3">The sequence shown here is derived from an EMBL/GenBank/DDBJ whole genome shotgun (WGS) entry which is preliminary data.</text>
</comment>
<name>A0AAW8DAB9_9MICC</name>
<dbReference type="AlphaFoldDB" id="A0AAW8DAB9"/>
<reference evidence="3 5" key="1">
    <citation type="submission" date="2023-07" db="EMBL/GenBank/DDBJ databases">
        <title>Sorghum-associated microbial communities from plants grown in Nebraska, USA.</title>
        <authorList>
            <person name="Schachtman D."/>
        </authorList>
    </citation>
    <scope>NUCLEOTIDE SEQUENCE</scope>
    <source>
        <strain evidence="3">DS1006</strain>
        <strain evidence="4 5">DS1016</strain>
    </source>
</reference>
<evidence type="ECO:0000256" key="1">
    <source>
        <dbReference type="SAM" id="MobiDB-lite"/>
    </source>
</evidence>
<dbReference type="EMBL" id="JAUSTF010000002">
    <property type="protein sequence ID" value="MDQ0180107.1"/>
    <property type="molecule type" value="Genomic_DNA"/>
</dbReference>
<feature type="region of interest" description="Disordered" evidence="1">
    <location>
        <begin position="86"/>
        <end position="111"/>
    </location>
</feature>
<evidence type="ECO:0008006" key="7">
    <source>
        <dbReference type="Google" id="ProtNLM"/>
    </source>
</evidence>
<evidence type="ECO:0000313" key="3">
    <source>
        <dbReference type="EMBL" id="MDP9903240.1"/>
    </source>
</evidence>
<keyword evidence="2" id="KW-0812">Transmembrane</keyword>
<dbReference type="EMBL" id="JAUSRG010000001">
    <property type="protein sequence ID" value="MDP9903240.1"/>
    <property type="molecule type" value="Genomic_DNA"/>
</dbReference>
<keyword evidence="5" id="KW-1185">Reference proteome</keyword>
<evidence type="ECO:0000313" key="6">
    <source>
        <dbReference type="Proteomes" id="UP001242995"/>
    </source>
</evidence>
<proteinExistence type="predicted"/>
<organism evidence="3 6">
    <name type="scientific">Arthrobacter bambusae</name>
    <dbReference type="NCBI Taxonomy" id="1338426"/>
    <lineage>
        <taxon>Bacteria</taxon>
        <taxon>Bacillati</taxon>
        <taxon>Actinomycetota</taxon>
        <taxon>Actinomycetes</taxon>
        <taxon>Micrococcales</taxon>
        <taxon>Micrococcaceae</taxon>
        <taxon>Arthrobacter</taxon>
    </lineage>
</organism>
<accession>A0AAW8DAB9</accession>
<dbReference type="RefSeq" id="WP_306958859.1">
    <property type="nucleotide sequence ID" value="NZ_JAUSRG010000001.1"/>
</dbReference>
<evidence type="ECO:0000313" key="5">
    <source>
        <dbReference type="Proteomes" id="UP001230951"/>
    </source>
</evidence>